<evidence type="ECO:0000313" key="5">
    <source>
        <dbReference type="Proteomes" id="UP000308196"/>
    </source>
</evidence>
<protein>
    <submittedName>
        <fullName evidence="3">DUF4126 domain-containing protein</fullName>
    </submittedName>
</protein>
<keyword evidence="1" id="KW-1133">Transmembrane helix</keyword>
<dbReference type="Proteomes" id="UP000308196">
    <property type="component" value="Chromosome"/>
</dbReference>
<feature type="domain" description="DUF4126" evidence="2">
    <location>
        <begin position="12"/>
        <end position="180"/>
    </location>
</feature>
<dbReference type="InterPro" id="IPR025196">
    <property type="entry name" value="DUF4126"/>
</dbReference>
<dbReference type="KEGG" id="stha:NCTC11429_05155"/>
<keyword evidence="1" id="KW-0812">Transmembrane</keyword>
<dbReference type="EMBL" id="LR590484">
    <property type="protein sequence ID" value="VTR54748.1"/>
    <property type="molecule type" value="Genomic_DNA"/>
</dbReference>
<feature type="transmembrane region" description="Helical" evidence="1">
    <location>
        <begin position="78"/>
        <end position="99"/>
    </location>
</feature>
<feature type="transmembrane region" description="Helical" evidence="1">
    <location>
        <begin position="53"/>
        <end position="72"/>
    </location>
</feature>
<dbReference type="STRING" id="1123265.GCA_000686625_00492"/>
<keyword evidence="1" id="KW-0472">Membrane</keyword>
<feature type="transmembrane region" description="Helical" evidence="1">
    <location>
        <begin position="111"/>
        <end position="131"/>
    </location>
</feature>
<evidence type="ECO:0000313" key="4">
    <source>
        <dbReference type="EMBL" id="VTR54748.1"/>
    </source>
</evidence>
<dbReference type="Proteomes" id="UP001566204">
    <property type="component" value="Unassembled WGS sequence"/>
</dbReference>
<feature type="transmembrane region" description="Helical" evidence="1">
    <location>
        <begin position="6"/>
        <end position="32"/>
    </location>
</feature>
<dbReference type="RefSeq" id="WP_028068602.1">
    <property type="nucleotide sequence ID" value="NZ_CP141191.1"/>
</dbReference>
<gene>
    <name evidence="3" type="ORF">ABTW24_08065</name>
    <name evidence="4" type="ORF">NCTC11429_05155</name>
</gene>
<evidence type="ECO:0000259" key="2">
    <source>
        <dbReference type="Pfam" id="PF13548"/>
    </source>
</evidence>
<reference evidence="4 5" key="1">
    <citation type="submission" date="2019-05" db="EMBL/GenBank/DDBJ databases">
        <authorList>
            <consortium name="Pathogen Informatics"/>
        </authorList>
    </citation>
    <scope>NUCLEOTIDE SEQUENCE [LARGE SCALE GENOMIC DNA]</scope>
    <source>
        <strain evidence="4 5">NCTC11429</strain>
    </source>
</reference>
<reference evidence="3 6" key="2">
    <citation type="submission" date="2024-06" db="EMBL/GenBank/DDBJ databases">
        <title>Soil Sphingobacterium thalpophilum.</title>
        <authorList>
            <person name="Yang J."/>
            <person name="Li J."/>
        </authorList>
    </citation>
    <scope>NUCLEOTIDE SEQUENCE [LARGE SCALE GENOMIC DNA]</scope>
    <source>
        <strain evidence="3 6">22g91tb</strain>
    </source>
</reference>
<dbReference type="Pfam" id="PF13548">
    <property type="entry name" value="DUF4126"/>
    <property type="match status" value="1"/>
</dbReference>
<proteinExistence type="predicted"/>
<dbReference type="AlphaFoldDB" id="A0A4V6KV19"/>
<name>A0A4V6KV19_9SPHI</name>
<evidence type="ECO:0000313" key="3">
    <source>
        <dbReference type="EMBL" id="MEZ0451545.1"/>
    </source>
</evidence>
<sequence>MGELSTYFVSAFIGIGLAAATGFRVFMPLFLLSLGSRLELFQVDSEWAWTGSNLVLMTTSVAMLIEVLAFYIPVVDNMLDGLSIPLAAISGTALFALQFTEIDPLFRWSMAILAGGGTAATISTAMAGTRAATSLGTAGLGNFVVATLETIGSTILTILALFVPFMAILVVIGLFYFFWKFGKKQFRRKWRKTKKG</sequence>
<dbReference type="GeneID" id="78465701"/>
<evidence type="ECO:0000256" key="1">
    <source>
        <dbReference type="SAM" id="Phobius"/>
    </source>
</evidence>
<accession>A0A4V6KV19</accession>
<evidence type="ECO:0000313" key="6">
    <source>
        <dbReference type="Proteomes" id="UP001566204"/>
    </source>
</evidence>
<organism evidence="4 5">
    <name type="scientific">Sphingobacterium thalpophilum</name>
    <dbReference type="NCBI Taxonomy" id="259"/>
    <lineage>
        <taxon>Bacteria</taxon>
        <taxon>Pseudomonadati</taxon>
        <taxon>Bacteroidota</taxon>
        <taxon>Sphingobacteriia</taxon>
        <taxon>Sphingobacteriales</taxon>
        <taxon>Sphingobacteriaceae</taxon>
        <taxon>Sphingobacterium</taxon>
    </lineage>
</organism>
<feature type="transmembrane region" description="Helical" evidence="1">
    <location>
        <begin position="151"/>
        <end position="179"/>
    </location>
</feature>
<dbReference type="EMBL" id="JBEOQB010000002">
    <property type="protein sequence ID" value="MEZ0451545.1"/>
    <property type="molecule type" value="Genomic_DNA"/>
</dbReference>
<keyword evidence="6" id="KW-1185">Reference proteome</keyword>